<keyword evidence="11" id="KW-1185">Reference proteome</keyword>
<keyword evidence="6" id="KW-0067">ATP-binding</keyword>
<keyword evidence="5 10" id="KW-0418">Kinase</keyword>
<evidence type="ECO:0000313" key="11">
    <source>
        <dbReference type="Proteomes" id="UP000193560"/>
    </source>
</evidence>
<proteinExistence type="predicted"/>
<dbReference type="EC" id="2.7.11.1" evidence="1"/>
<comment type="catalytic activity">
    <reaction evidence="8">
        <text>L-seryl-[protein] + ATP = O-phospho-L-seryl-[protein] + ADP + H(+)</text>
        <dbReference type="Rhea" id="RHEA:17989"/>
        <dbReference type="Rhea" id="RHEA-COMP:9863"/>
        <dbReference type="Rhea" id="RHEA-COMP:11604"/>
        <dbReference type="ChEBI" id="CHEBI:15378"/>
        <dbReference type="ChEBI" id="CHEBI:29999"/>
        <dbReference type="ChEBI" id="CHEBI:30616"/>
        <dbReference type="ChEBI" id="CHEBI:83421"/>
        <dbReference type="ChEBI" id="CHEBI:456216"/>
        <dbReference type="EC" id="2.7.11.1"/>
    </reaction>
</comment>
<dbReference type="Pfam" id="PF00069">
    <property type="entry name" value="Pkinase"/>
    <property type="match status" value="1"/>
</dbReference>
<protein>
    <recommendedName>
        <fullName evidence="1">non-specific serine/threonine protein kinase</fullName>
        <ecNumber evidence="1">2.7.11.1</ecNumber>
    </recommendedName>
</protein>
<dbReference type="Gene3D" id="3.30.200.20">
    <property type="entry name" value="Phosphorylase Kinase, domain 1"/>
    <property type="match status" value="2"/>
</dbReference>
<evidence type="ECO:0000256" key="4">
    <source>
        <dbReference type="ARBA" id="ARBA00022741"/>
    </source>
</evidence>
<keyword evidence="2" id="KW-0723">Serine/threonine-protein kinase</keyword>
<dbReference type="SMART" id="SM00220">
    <property type="entry name" value="S_TKc"/>
    <property type="match status" value="1"/>
</dbReference>
<evidence type="ECO:0000256" key="6">
    <source>
        <dbReference type="ARBA" id="ARBA00022840"/>
    </source>
</evidence>
<dbReference type="AlphaFoldDB" id="A0A1X2I7G8"/>
<evidence type="ECO:0000259" key="9">
    <source>
        <dbReference type="PROSITE" id="PS50011"/>
    </source>
</evidence>
<keyword evidence="4" id="KW-0547">Nucleotide-binding</keyword>
<dbReference type="OrthoDB" id="68483at2759"/>
<evidence type="ECO:0000256" key="2">
    <source>
        <dbReference type="ARBA" id="ARBA00022527"/>
    </source>
</evidence>
<name>A0A1X2I7G8_9FUNG</name>
<dbReference type="PANTHER" id="PTHR24361">
    <property type="entry name" value="MITOGEN-ACTIVATED KINASE KINASE KINASE"/>
    <property type="match status" value="1"/>
</dbReference>
<comment type="catalytic activity">
    <reaction evidence="7">
        <text>L-threonyl-[protein] + ATP = O-phospho-L-threonyl-[protein] + ADP + H(+)</text>
        <dbReference type="Rhea" id="RHEA:46608"/>
        <dbReference type="Rhea" id="RHEA-COMP:11060"/>
        <dbReference type="Rhea" id="RHEA-COMP:11605"/>
        <dbReference type="ChEBI" id="CHEBI:15378"/>
        <dbReference type="ChEBI" id="CHEBI:30013"/>
        <dbReference type="ChEBI" id="CHEBI:30616"/>
        <dbReference type="ChEBI" id="CHEBI:61977"/>
        <dbReference type="ChEBI" id="CHEBI:456216"/>
        <dbReference type="EC" id="2.7.11.1"/>
    </reaction>
</comment>
<dbReference type="InterPro" id="IPR000719">
    <property type="entry name" value="Prot_kinase_dom"/>
</dbReference>
<organism evidence="10 11">
    <name type="scientific">Absidia repens</name>
    <dbReference type="NCBI Taxonomy" id="90262"/>
    <lineage>
        <taxon>Eukaryota</taxon>
        <taxon>Fungi</taxon>
        <taxon>Fungi incertae sedis</taxon>
        <taxon>Mucoromycota</taxon>
        <taxon>Mucoromycotina</taxon>
        <taxon>Mucoromycetes</taxon>
        <taxon>Mucorales</taxon>
        <taxon>Cunninghamellaceae</taxon>
        <taxon>Absidia</taxon>
    </lineage>
</organism>
<keyword evidence="3" id="KW-0808">Transferase</keyword>
<dbReference type="PROSITE" id="PS50011">
    <property type="entry name" value="PROTEIN_KINASE_DOM"/>
    <property type="match status" value="1"/>
</dbReference>
<feature type="domain" description="Protein kinase" evidence="9">
    <location>
        <begin position="39"/>
        <end position="352"/>
    </location>
</feature>
<evidence type="ECO:0000256" key="7">
    <source>
        <dbReference type="ARBA" id="ARBA00047899"/>
    </source>
</evidence>
<dbReference type="STRING" id="90262.A0A1X2I7G8"/>
<dbReference type="GO" id="GO:0004674">
    <property type="term" value="F:protein serine/threonine kinase activity"/>
    <property type="evidence" value="ECO:0007669"/>
    <property type="project" value="UniProtKB-KW"/>
</dbReference>
<sequence length="367" mass="42752">MTRWFHPSTLDFTSSSWNQSRFRTKKTHSSKHHRHVKNYQLLRELTQGSTCTIYLALDTKTKKRYAIKEISMTKLQRQLCMDWLQARNPKQQQADGCKRRRIHSPPLSATTHCTESILLQSLHHDNIIKWVDCFEENNHLYLVTEWIEGSVLVDLRKDDDGNQIEDTDDAYHSFDPSTLRSIFTQLVRTLQYLHEEDIIHGDIKPDNILLTKTNQTKLIDFGSAIRLNTSTRAQFTQRRRTPAFTPPECNGNNKKEHLIDHHDPETIKHYETAADIWSLGLTLYCMVYGKLPYHSEVTSANHMELYGLLSNLTSIPHQDYVNQDLCNLMDQMLTVAPLERITLDQIMQHPWFLNKSSTDTTTLTTDT</sequence>
<gene>
    <name evidence="10" type="ORF">BCR42DRAFT_380015</name>
</gene>
<dbReference type="Proteomes" id="UP000193560">
    <property type="component" value="Unassembled WGS sequence"/>
</dbReference>
<dbReference type="GO" id="GO:0005524">
    <property type="term" value="F:ATP binding"/>
    <property type="evidence" value="ECO:0007669"/>
    <property type="project" value="UniProtKB-KW"/>
</dbReference>
<reference evidence="10 11" key="1">
    <citation type="submission" date="2016-07" db="EMBL/GenBank/DDBJ databases">
        <title>Pervasive Adenine N6-methylation of Active Genes in Fungi.</title>
        <authorList>
            <consortium name="DOE Joint Genome Institute"/>
            <person name="Mondo S.J."/>
            <person name="Dannebaum R.O."/>
            <person name="Kuo R.C."/>
            <person name="Labutti K."/>
            <person name="Haridas S."/>
            <person name="Kuo A."/>
            <person name="Salamov A."/>
            <person name="Ahrendt S.R."/>
            <person name="Lipzen A."/>
            <person name="Sullivan W."/>
            <person name="Andreopoulos W.B."/>
            <person name="Clum A."/>
            <person name="Lindquist E."/>
            <person name="Daum C."/>
            <person name="Ramamoorthy G.K."/>
            <person name="Gryganskyi A."/>
            <person name="Culley D."/>
            <person name="Magnuson J.K."/>
            <person name="James T.Y."/>
            <person name="O'Malley M.A."/>
            <person name="Stajich J.E."/>
            <person name="Spatafora J.W."/>
            <person name="Visel A."/>
            <person name="Grigoriev I.V."/>
        </authorList>
    </citation>
    <scope>NUCLEOTIDE SEQUENCE [LARGE SCALE GENOMIC DNA]</scope>
    <source>
        <strain evidence="10 11">NRRL 1336</strain>
    </source>
</reference>
<dbReference type="EMBL" id="MCGE01000022">
    <property type="protein sequence ID" value="ORZ11093.1"/>
    <property type="molecule type" value="Genomic_DNA"/>
</dbReference>
<evidence type="ECO:0000256" key="8">
    <source>
        <dbReference type="ARBA" id="ARBA00048679"/>
    </source>
</evidence>
<evidence type="ECO:0000256" key="5">
    <source>
        <dbReference type="ARBA" id="ARBA00022777"/>
    </source>
</evidence>
<dbReference type="InterPro" id="IPR008271">
    <property type="entry name" value="Ser/Thr_kinase_AS"/>
</dbReference>
<evidence type="ECO:0000313" key="10">
    <source>
        <dbReference type="EMBL" id="ORZ11093.1"/>
    </source>
</evidence>
<comment type="caution">
    <text evidence="10">The sequence shown here is derived from an EMBL/GenBank/DDBJ whole genome shotgun (WGS) entry which is preliminary data.</text>
</comment>
<accession>A0A1X2I7G8</accession>
<dbReference type="InterPro" id="IPR053235">
    <property type="entry name" value="Ser_Thr_kinase"/>
</dbReference>
<evidence type="ECO:0000256" key="3">
    <source>
        <dbReference type="ARBA" id="ARBA00022679"/>
    </source>
</evidence>
<dbReference type="InterPro" id="IPR011009">
    <property type="entry name" value="Kinase-like_dom_sf"/>
</dbReference>
<dbReference type="Gene3D" id="1.10.510.10">
    <property type="entry name" value="Transferase(Phosphotransferase) domain 1"/>
    <property type="match status" value="1"/>
</dbReference>
<evidence type="ECO:0000256" key="1">
    <source>
        <dbReference type="ARBA" id="ARBA00012513"/>
    </source>
</evidence>
<dbReference type="PROSITE" id="PS00108">
    <property type="entry name" value="PROTEIN_KINASE_ST"/>
    <property type="match status" value="1"/>
</dbReference>
<dbReference type="GO" id="GO:0005737">
    <property type="term" value="C:cytoplasm"/>
    <property type="evidence" value="ECO:0007669"/>
    <property type="project" value="TreeGrafter"/>
</dbReference>
<dbReference type="PANTHER" id="PTHR24361:SF433">
    <property type="entry name" value="PROTEIN KINASE DOMAIN-CONTAINING PROTEIN"/>
    <property type="match status" value="1"/>
</dbReference>
<dbReference type="SUPFAM" id="SSF56112">
    <property type="entry name" value="Protein kinase-like (PK-like)"/>
    <property type="match status" value="1"/>
</dbReference>